<keyword evidence="2" id="KW-0238">DNA-binding</keyword>
<dbReference type="InterPro" id="IPR009057">
    <property type="entry name" value="Homeodomain-like_sf"/>
</dbReference>
<evidence type="ECO:0000256" key="2">
    <source>
        <dbReference type="ARBA" id="ARBA00023125"/>
    </source>
</evidence>
<dbReference type="PROSITE" id="PS01124">
    <property type="entry name" value="HTH_ARAC_FAMILY_2"/>
    <property type="match status" value="1"/>
</dbReference>
<dbReference type="RefSeq" id="WP_141624653.1">
    <property type="nucleotide sequence ID" value="NZ_CP041242.1"/>
</dbReference>
<evidence type="ECO:0000256" key="1">
    <source>
        <dbReference type="ARBA" id="ARBA00023015"/>
    </source>
</evidence>
<evidence type="ECO:0000313" key="6">
    <source>
        <dbReference type="Proteomes" id="UP000317199"/>
    </source>
</evidence>
<name>A0A514BV90_9GAMM</name>
<dbReference type="SUPFAM" id="SSF52317">
    <property type="entry name" value="Class I glutamine amidotransferase-like"/>
    <property type="match status" value="1"/>
</dbReference>
<dbReference type="SUPFAM" id="SSF46689">
    <property type="entry name" value="Homeodomain-like"/>
    <property type="match status" value="2"/>
</dbReference>
<evidence type="ECO:0000256" key="3">
    <source>
        <dbReference type="ARBA" id="ARBA00023163"/>
    </source>
</evidence>
<dbReference type="PANTHER" id="PTHR43130">
    <property type="entry name" value="ARAC-FAMILY TRANSCRIPTIONAL REGULATOR"/>
    <property type="match status" value="1"/>
</dbReference>
<keyword evidence="6" id="KW-1185">Reference proteome</keyword>
<dbReference type="Gene3D" id="3.40.50.880">
    <property type="match status" value="1"/>
</dbReference>
<dbReference type="InterPro" id="IPR052158">
    <property type="entry name" value="INH-QAR"/>
</dbReference>
<protein>
    <submittedName>
        <fullName evidence="5">Helix-turn-helix domain-containing protein</fullName>
    </submittedName>
</protein>
<dbReference type="InterPro" id="IPR018062">
    <property type="entry name" value="HTH_AraC-typ_CS"/>
</dbReference>
<dbReference type="Pfam" id="PF01965">
    <property type="entry name" value="DJ-1_PfpI"/>
    <property type="match status" value="1"/>
</dbReference>
<feature type="domain" description="HTH araC/xylS-type" evidence="4">
    <location>
        <begin position="210"/>
        <end position="308"/>
    </location>
</feature>
<dbReference type="GO" id="GO:0043565">
    <property type="term" value="F:sequence-specific DNA binding"/>
    <property type="evidence" value="ECO:0007669"/>
    <property type="project" value="InterPro"/>
</dbReference>
<evidence type="ECO:0000313" key="5">
    <source>
        <dbReference type="EMBL" id="QDH71321.1"/>
    </source>
</evidence>
<dbReference type="GO" id="GO:0003700">
    <property type="term" value="F:DNA-binding transcription factor activity"/>
    <property type="evidence" value="ECO:0007669"/>
    <property type="project" value="InterPro"/>
</dbReference>
<dbReference type="Pfam" id="PF12833">
    <property type="entry name" value="HTH_18"/>
    <property type="match status" value="1"/>
</dbReference>
<organism evidence="5 6">
    <name type="scientific">Marilutibacter alkalisoli</name>
    <dbReference type="NCBI Taxonomy" id="2591633"/>
    <lineage>
        <taxon>Bacteria</taxon>
        <taxon>Pseudomonadati</taxon>
        <taxon>Pseudomonadota</taxon>
        <taxon>Gammaproteobacteria</taxon>
        <taxon>Lysobacterales</taxon>
        <taxon>Lysobacteraceae</taxon>
        <taxon>Marilutibacter</taxon>
    </lineage>
</organism>
<dbReference type="EMBL" id="CP041242">
    <property type="protein sequence ID" value="QDH71321.1"/>
    <property type="molecule type" value="Genomic_DNA"/>
</dbReference>
<accession>A0A514BV90</accession>
<dbReference type="KEGG" id="lyj:FKV23_15410"/>
<evidence type="ECO:0000259" key="4">
    <source>
        <dbReference type="PROSITE" id="PS01124"/>
    </source>
</evidence>
<dbReference type="CDD" id="cd03137">
    <property type="entry name" value="GATase1_AraC_1"/>
    <property type="match status" value="1"/>
</dbReference>
<gene>
    <name evidence="5" type="ORF">FKV23_15410</name>
</gene>
<dbReference type="Proteomes" id="UP000317199">
    <property type="component" value="Chromosome"/>
</dbReference>
<dbReference type="InterPro" id="IPR002818">
    <property type="entry name" value="DJ-1/PfpI"/>
</dbReference>
<dbReference type="AlphaFoldDB" id="A0A514BV90"/>
<keyword evidence="3" id="KW-0804">Transcription</keyword>
<sequence>MAILAYDDLCLFEFGLALEVFGPLQAVHHKQWYLAGIVAESSPVLTKYTRVPVMAPEGLEALEMADIVVVPGWRAPGATPSARLRKSMSRAARSGARFVSICTGSFLLGHCNLLDGRKATTHWRYADEFRSLFPSTVLSPDVLFVEDGPVLTSAGSAAGLDACLHVVGRDFGVSVRNQVARTLVMSPQRSGGQKQFFPPASKTLPEGPLARVMAWVLDHLHEPLTGARLARVSNLSQRSLFRQFERTLGIAPMAWVAQQRIGRAKELLEASSLGIDQIADQCGFGQANTLRRHFRQATALTPTEYRRRFAQHGQSSPEDDVRDMAR</sequence>
<dbReference type="OrthoDB" id="9803764at2"/>
<dbReference type="PANTHER" id="PTHR43130:SF3">
    <property type="entry name" value="HTH-TYPE TRANSCRIPTIONAL REGULATOR RV1931C"/>
    <property type="match status" value="1"/>
</dbReference>
<keyword evidence="1" id="KW-0805">Transcription regulation</keyword>
<reference evidence="5 6" key="1">
    <citation type="submission" date="2019-06" db="EMBL/GenBank/DDBJ databases">
        <title>Lysobacter alkalisoli sp. nov. isolated from saline-alkali soil.</title>
        <authorList>
            <person name="Sun J.-Q."/>
            <person name="Xu L."/>
        </authorList>
    </citation>
    <scope>NUCLEOTIDE SEQUENCE [LARGE SCALE GENOMIC DNA]</scope>
    <source>
        <strain evidence="5 6">SJ-36</strain>
    </source>
</reference>
<dbReference type="Gene3D" id="1.10.10.60">
    <property type="entry name" value="Homeodomain-like"/>
    <property type="match status" value="1"/>
</dbReference>
<dbReference type="InterPro" id="IPR018060">
    <property type="entry name" value="HTH_AraC"/>
</dbReference>
<proteinExistence type="predicted"/>
<dbReference type="InterPro" id="IPR029062">
    <property type="entry name" value="Class_I_gatase-like"/>
</dbReference>
<dbReference type="PROSITE" id="PS00041">
    <property type="entry name" value="HTH_ARAC_FAMILY_1"/>
    <property type="match status" value="1"/>
</dbReference>
<dbReference type="SMART" id="SM00342">
    <property type="entry name" value="HTH_ARAC"/>
    <property type="match status" value="1"/>
</dbReference>